<name>A0A182NHA9_9DIPT</name>
<dbReference type="AlphaFoldDB" id="A0A182NHA9"/>
<reference evidence="2" key="1">
    <citation type="submission" date="2013-03" db="EMBL/GenBank/DDBJ databases">
        <title>The Genome Sequence of Anopheles dirus WRAIR2.</title>
        <authorList>
            <consortium name="The Broad Institute Genomics Platform"/>
            <person name="Neafsey D.E."/>
            <person name="Walton C."/>
            <person name="Walker B."/>
            <person name="Young S.K."/>
            <person name="Zeng Q."/>
            <person name="Gargeya S."/>
            <person name="Fitzgerald M."/>
            <person name="Haas B."/>
            <person name="Abouelleil A."/>
            <person name="Allen A.W."/>
            <person name="Alvarado L."/>
            <person name="Arachchi H.M."/>
            <person name="Berlin A.M."/>
            <person name="Chapman S.B."/>
            <person name="Gainer-Dewar J."/>
            <person name="Goldberg J."/>
            <person name="Griggs A."/>
            <person name="Gujja S."/>
            <person name="Hansen M."/>
            <person name="Howarth C."/>
            <person name="Imamovic A."/>
            <person name="Ireland A."/>
            <person name="Larimer J."/>
            <person name="McCowan C."/>
            <person name="Murphy C."/>
            <person name="Pearson M."/>
            <person name="Poon T.W."/>
            <person name="Priest M."/>
            <person name="Roberts A."/>
            <person name="Saif S."/>
            <person name="Shea T."/>
            <person name="Sisk P."/>
            <person name="Sykes S."/>
            <person name="Wortman J."/>
            <person name="Nusbaum C."/>
            <person name="Birren B."/>
        </authorList>
    </citation>
    <scope>NUCLEOTIDE SEQUENCE [LARGE SCALE GENOMIC DNA]</scope>
    <source>
        <strain evidence="2">WRAIR2</strain>
    </source>
</reference>
<dbReference type="VEuPathDB" id="VectorBase:ADIR007032"/>
<dbReference type="Proteomes" id="UP000075884">
    <property type="component" value="Unassembled WGS sequence"/>
</dbReference>
<dbReference type="EnsemblMetazoa" id="ADIR007032-RA">
    <property type="protein sequence ID" value="ADIR007032-PA"/>
    <property type="gene ID" value="ADIR007032"/>
</dbReference>
<proteinExistence type="predicted"/>
<evidence type="ECO:0000313" key="2">
    <source>
        <dbReference type="Proteomes" id="UP000075884"/>
    </source>
</evidence>
<protein>
    <submittedName>
        <fullName evidence="1">Uncharacterized protein</fullName>
    </submittedName>
</protein>
<evidence type="ECO:0000313" key="1">
    <source>
        <dbReference type="EnsemblMetazoa" id="ADIR007032-PA"/>
    </source>
</evidence>
<organism evidence="1 2">
    <name type="scientific">Anopheles dirus</name>
    <dbReference type="NCBI Taxonomy" id="7168"/>
    <lineage>
        <taxon>Eukaryota</taxon>
        <taxon>Metazoa</taxon>
        <taxon>Ecdysozoa</taxon>
        <taxon>Arthropoda</taxon>
        <taxon>Hexapoda</taxon>
        <taxon>Insecta</taxon>
        <taxon>Pterygota</taxon>
        <taxon>Neoptera</taxon>
        <taxon>Endopterygota</taxon>
        <taxon>Diptera</taxon>
        <taxon>Nematocera</taxon>
        <taxon>Culicoidea</taxon>
        <taxon>Culicidae</taxon>
        <taxon>Anophelinae</taxon>
        <taxon>Anopheles</taxon>
    </lineage>
</organism>
<sequence length="202" mass="22668">MVLIEGQLGGTEAMHDILFDVALRYTGNGIRVVFFRKTRVERVSDYIRNQFSGLGELFKMIIFMYVPTVEGALKRIMDLQSWENCIPGLLIFESFDLLGTERPVEPAAANEEAMISRRTLLLSALADTVRTISVKNKRTCNCIVTTSGSSPEAIPYAMFFQQYNVLQAADILSSSDILKVMTEMQSTINQQFEQESSCDKGI</sequence>
<keyword evidence="2" id="KW-1185">Reference proteome</keyword>
<reference evidence="1" key="2">
    <citation type="submission" date="2020-05" db="UniProtKB">
        <authorList>
            <consortium name="EnsemblMetazoa"/>
        </authorList>
    </citation>
    <scope>IDENTIFICATION</scope>
    <source>
        <strain evidence="1">WRAIR2</strain>
    </source>
</reference>
<accession>A0A182NHA9</accession>